<dbReference type="InterPro" id="IPR017972">
    <property type="entry name" value="Cyt_P450_CS"/>
</dbReference>
<reference evidence="8" key="1">
    <citation type="submission" date="2022-06" db="EMBL/GenBank/DDBJ databases">
        <title>Genome Sequence of Candolleomyces eurysporus.</title>
        <authorList>
            <person name="Buettner E."/>
        </authorList>
    </citation>
    <scope>NUCLEOTIDE SEQUENCE</scope>
    <source>
        <strain evidence="8">VTCC 930004</strain>
    </source>
</reference>
<evidence type="ECO:0000256" key="2">
    <source>
        <dbReference type="ARBA" id="ARBA00010617"/>
    </source>
</evidence>
<dbReference type="Gene3D" id="1.10.630.10">
    <property type="entry name" value="Cytochrome P450"/>
    <property type="match status" value="1"/>
</dbReference>
<dbReference type="OrthoDB" id="1844152at2759"/>
<evidence type="ECO:0000313" key="9">
    <source>
        <dbReference type="Proteomes" id="UP001140091"/>
    </source>
</evidence>
<keyword evidence="6 7" id="KW-0349">Heme</keyword>
<sequence>MTSPAAYFGLAVAGWISYQWYWFRENLKKVEHIPTVGSDSFIGAYFSAWKYILSGHKMVEEGYKKYPNGVFKVPSFESSSRWIIIASGPKLVDDIRKASDDHVASDLPTIDVRLPVCRNRDYLTTLEKFAARLMISAYSVTLSPSPLRPLMGYLTSNVPATEKKLKQHLGPIIEERLRQDAELGRDRPDKPNDMITWLLDLAPEELRTVDDVVTRLLISNFAAIHTTSNSLCDILFHLAAYPEYVEPLRAEIESVTREYGWTKEAMVRLHKLDSFMKETGRLAGVNVVASQRKVRQAFTLSNGVTIPEGFTIGIASNSTHHDSSIYEDADTFNGFRYVAENSSDPDAKEPSAEQVKRQMVSLDTKYVLFGVGRHACPGRFFAVNEIKAMAAYVLLNYDLKLPGDDTTPPLGFFFGSSRSAPLSAHILFRKRAST</sequence>
<keyword evidence="4 7" id="KW-0560">Oxidoreductase</keyword>
<dbReference type="GO" id="GO:0020037">
    <property type="term" value="F:heme binding"/>
    <property type="evidence" value="ECO:0007669"/>
    <property type="project" value="InterPro"/>
</dbReference>
<gene>
    <name evidence="8" type="ORF">H1R20_g6188</name>
</gene>
<feature type="non-terminal residue" evidence="8">
    <location>
        <position position="434"/>
    </location>
</feature>
<keyword evidence="7" id="KW-0503">Monooxygenase</keyword>
<organism evidence="8 9">
    <name type="scientific">Candolleomyces eurysporus</name>
    <dbReference type="NCBI Taxonomy" id="2828524"/>
    <lineage>
        <taxon>Eukaryota</taxon>
        <taxon>Fungi</taxon>
        <taxon>Dikarya</taxon>
        <taxon>Basidiomycota</taxon>
        <taxon>Agaricomycotina</taxon>
        <taxon>Agaricomycetes</taxon>
        <taxon>Agaricomycetidae</taxon>
        <taxon>Agaricales</taxon>
        <taxon>Agaricineae</taxon>
        <taxon>Psathyrellaceae</taxon>
        <taxon>Candolleomyces</taxon>
    </lineage>
</organism>
<dbReference type="PRINTS" id="PR00465">
    <property type="entry name" value="EP450IV"/>
</dbReference>
<proteinExistence type="inferred from homology"/>
<protein>
    <recommendedName>
        <fullName evidence="10">Cytochrome P450</fullName>
    </recommendedName>
</protein>
<dbReference type="InterPro" id="IPR002403">
    <property type="entry name" value="Cyt_P450_E_grp-IV"/>
</dbReference>
<comment type="cofactor">
    <cofactor evidence="1 6">
        <name>heme</name>
        <dbReference type="ChEBI" id="CHEBI:30413"/>
    </cofactor>
</comment>
<dbReference type="Proteomes" id="UP001140091">
    <property type="component" value="Unassembled WGS sequence"/>
</dbReference>
<evidence type="ECO:0000313" key="8">
    <source>
        <dbReference type="EMBL" id="KAJ2930915.1"/>
    </source>
</evidence>
<comment type="similarity">
    <text evidence="2 7">Belongs to the cytochrome P450 family.</text>
</comment>
<evidence type="ECO:0000256" key="3">
    <source>
        <dbReference type="ARBA" id="ARBA00022723"/>
    </source>
</evidence>
<evidence type="ECO:0000256" key="4">
    <source>
        <dbReference type="ARBA" id="ARBA00023002"/>
    </source>
</evidence>
<accession>A0A9W8JA26</accession>
<keyword evidence="9" id="KW-1185">Reference proteome</keyword>
<dbReference type="InterPro" id="IPR001128">
    <property type="entry name" value="Cyt_P450"/>
</dbReference>
<dbReference type="GO" id="GO:0016705">
    <property type="term" value="F:oxidoreductase activity, acting on paired donors, with incorporation or reduction of molecular oxygen"/>
    <property type="evidence" value="ECO:0007669"/>
    <property type="project" value="InterPro"/>
</dbReference>
<dbReference type="CDD" id="cd11041">
    <property type="entry name" value="CYP503A1-like"/>
    <property type="match status" value="1"/>
</dbReference>
<comment type="caution">
    <text evidence="8">The sequence shown here is derived from an EMBL/GenBank/DDBJ whole genome shotgun (WGS) entry which is preliminary data.</text>
</comment>
<dbReference type="SUPFAM" id="SSF48264">
    <property type="entry name" value="Cytochrome P450"/>
    <property type="match status" value="1"/>
</dbReference>
<evidence type="ECO:0000256" key="7">
    <source>
        <dbReference type="RuleBase" id="RU000461"/>
    </source>
</evidence>
<dbReference type="GO" id="GO:0005506">
    <property type="term" value="F:iron ion binding"/>
    <property type="evidence" value="ECO:0007669"/>
    <property type="project" value="InterPro"/>
</dbReference>
<dbReference type="InterPro" id="IPR036396">
    <property type="entry name" value="Cyt_P450_sf"/>
</dbReference>
<evidence type="ECO:0000256" key="1">
    <source>
        <dbReference type="ARBA" id="ARBA00001971"/>
    </source>
</evidence>
<dbReference type="EMBL" id="JANBPK010000816">
    <property type="protein sequence ID" value="KAJ2930915.1"/>
    <property type="molecule type" value="Genomic_DNA"/>
</dbReference>
<feature type="binding site" description="axial binding residue" evidence="6">
    <location>
        <position position="376"/>
    </location>
    <ligand>
        <name>heme</name>
        <dbReference type="ChEBI" id="CHEBI:30413"/>
    </ligand>
    <ligandPart>
        <name>Fe</name>
        <dbReference type="ChEBI" id="CHEBI:18248"/>
    </ligandPart>
</feature>
<dbReference type="PANTHER" id="PTHR46206">
    <property type="entry name" value="CYTOCHROME P450"/>
    <property type="match status" value="1"/>
</dbReference>
<evidence type="ECO:0008006" key="10">
    <source>
        <dbReference type="Google" id="ProtNLM"/>
    </source>
</evidence>
<keyword evidence="5 6" id="KW-0408">Iron</keyword>
<dbReference type="AlphaFoldDB" id="A0A9W8JA26"/>
<dbReference type="Pfam" id="PF00067">
    <property type="entry name" value="p450"/>
    <property type="match status" value="1"/>
</dbReference>
<evidence type="ECO:0000256" key="5">
    <source>
        <dbReference type="ARBA" id="ARBA00023004"/>
    </source>
</evidence>
<dbReference type="PROSITE" id="PS00086">
    <property type="entry name" value="CYTOCHROME_P450"/>
    <property type="match status" value="1"/>
</dbReference>
<evidence type="ECO:0000256" key="6">
    <source>
        <dbReference type="PIRSR" id="PIRSR602403-1"/>
    </source>
</evidence>
<dbReference type="GO" id="GO:0004497">
    <property type="term" value="F:monooxygenase activity"/>
    <property type="evidence" value="ECO:0007669"/>
    <property type="project" value="UniProtKB-KW"/>
</dbReference>
<keyword evidence="3 6" id="KW-0479">Metal-binding</keyword>
<name>A0A9W8JA26_9AGAR</name>